<dbReference type="EMBL" id="VOQF01000005">
    <property type="protein sequence ID" value="TXC91234.1"/>
    <property type="molecule type" value="Genomic_DNA"/>
</dbReference>
<dbReference type="PANTHER" id="PTHR37808">
    <property type="entry name" value="SPORE GERMINATION PROTEIN-LIKE PROTEIN YDZR-RELATED"/>
    <property type="match status" value="1"/>
</dbReference>
<dbReference type="AlphaFoldDB" id="A0A5C6W5W7"/>
<evidence type="ECO:0000313" key="3">
    <source>
        <dbReference type="Proteomes" id="UP000321363"/>
    </source>
</evidence>
<comment type="caution">
    <text evidence="2">The sequence shown here is derived from an EMBL/GenBank/DDBJ whole genome shotgun (WGS) entry which is preliminary data.</text>
</comment>
<reference evidence="2 3" key="1">
    <citation type="journal article" date="2005" name="Int. J. Syst. Evol. Microbiol.">
        <title>Bacillus litoralis sp. nov., isolated from a tidal flat of the Yellow Sea in Korea.</title>
        <authorList>
            <person name="Yoon J.H."/>
            <person name="Oh T.K."/>
        </authorList>
    </citation>
    <scope>NUCLEOTIDE SEQUENCE [LARGE SCALE GENOMIC DNA]</scope>
    <source>
        <strain evidence="2 3">SW-211</strain>
    </source>
</reference>
<dbReference type="InterPro" id="IPR019618">
    <property type="entry name" value="Spore_germination_GerPA"/>
</dbReference>
<keyword evidence="3" id="KW-1185">Reference proteome</keyword>
<evidence type="ECO:0000313" key="2">
    <source>
        <dbReference type="EMBL" id="TXC91234.1"/>
    </source>
</evidence>
<dbReference type="Proteomes" id="UP000321363">
    <property type="component" value="Unassembled WGS sequence"/>
</dbReference>
<comment type="similarity">
    <text evidence="1">Belongs to the GerPA/GerPF family.</text>
</comment>
<sequence>MPAFVGPIQLNTIGRSAMFTVGDSFALSPKSQSQSSIGSGGANSGDFIDNQNVFNITNFYDADLIDQSDFLNM</sequence>
<name>A0A5C6W5W7_9BACI</name>
<dbReference type="Pfam" id="PF10676">
    <property type="entry name" value="gerPA"/>
    <property type="match status" value="1"/>
</dbReference>
<organism evidence="2 3">
    <name type="scientific">Metabacillus litoralis</name>
    <dbReference type="NCBI Taxonomy" id="152268"/>
    <lineage>
        <taxon>Bacteria</taxon>
        <taxon>Bacillati</taxon>
        <taxon>Bacillota</taxon>
        <taxon>Bacilli</taxon>
        <taxon>Bacillales</taxon>
        <taxon>Bacillaceae</taxon>
        <taxon>Metabacillus</taxon>
    </lineage>
</organism>
<accession>A0A5C6W5W7</accession>
<protein>
    <submittedName>
        <fullName evidence="2">Spore germination protein</fullName>
    </submittedName>
</protein>
<evidence type="ECO:0000256" key="1">
    <source>
        <dbReference type="ARBA" id="ARBA00008103"/>
    </source>
</evidence>
<dbReference type="RefSeq" id="WP_146948127.1">
    <property type="nucleotide sequence ID" value="NZ_VOQF01000005.1"/>
</dbReference>
<dbReference type="PANTHER" id="PTHR37808:SF1">
    <property type="entry name" value="SPORE GERMINATION PROTEIN-LIKE PROTEIN YDZR"/>
    <property type="match status" value="1"/>
</dbReference>
<gene>
    <name evidence="2" type="ORF">FS935_10075</name>
</gene>
<proteinExistence type="inferred from homology"/>